<dbReference type="AlphaFoldDB" id="A0A7W5EDX2"/>
<sequence>MSEEFRKMIKYLGTKKTDHGGTLYVFLINGQEKHVSESALKQYPGCYEALPESAKARIAANRKWLQKL</sequence>
<dbReference type="RefSeq" id="WP_229422387.1">
    <property type="nucleotide sequence ID" value="NZ_CP040017.1"/>
</dbReference>
<dbReference type="EMBL" id="JACHXS010000008">
    <property type="protein sequence ID" value="MBB3223343.1"/>
    <property type="molecule type" value="Genomic_DNA"/>
</dbReference>
<gene>
    <name evidence="1" type="ORF">FHS02_004186</name>
</gene>
<reference evidence="1 2" key="1">
    <citation type="submission" date="2020-08" db="EMBL/GenBank/DDBJ databases">
        <title>Genomic Encyclopedia of Type Strains, Phase III (KMG-III): the genomes of soil and plant-associated and newly described type strains.</title>
        <authorList>
            <person name="Whitman W."/>
        </authorList>
    </citation>
    <scope>NUCLEOTIDE SEQUENCE [LARGE SCALE GENOMIC DNA]</scope>
    <source>
        <strain evidence="1 2">CECT 7753</strain>
    </source>
</reference>
<organism evidence="1 2">
    <name type="scientific">Pseudoduganella umbonata</name>
    <dbReference type="NCBI Taxonomy" id="864828"/>
    <lineage>
        <taxon>Bacteria</taxon>
        <taxon>Pseudomonadati</taxon>
        <taxon>Pseudomonadota</taxon>
        <taxon>Betaproteobacteria</taxon>
        <taxon>Burkholderiales</taxon>
        <taxon>Oxalobacteraceae</taxon>
        <taxon>Telluria group</taxon>
        <taxon>Pseudoduganella</taxon>
    </lineage>
</organism>
<accession>A0A7W5EDX2</accession>
<evidence type="ECO:0000313" key="2">
    <source>
        <dbReference type="Proteomes" id="UP000584325"/>
    </source>
</evidence>
<evidence type="ECO:0000313" key="1">
    <source>
        <dbReference type="EMBL" id="MBB3223343.1"/>
    </source>
</evidence>
<proteinExistence type="predicted"/>
<name>A0A7W5EDX2_9BURK</name>
<dbReference type="Proteomes" id="UP000584325">
    <property type="component" value="Unassembled WGS sequence"/>
</dbReference>
<protein>
    <submittedName>
        <fullName evidence="1">Uncharacterized protein</fullName>
    </submittedName>
</protein>
<comment type="caution">
    <text evidence="1">The sequence shown here is derived from an EMBL/GenBank/DDBJ whole genome shotgun (WGS) entry which is preliminary data.</text>
</comment>